<evidence type="ECO:0000313" key="1">
    <source>
        <dbReference type="EMBL" id="KAF3493113.1"/>
    </source>
</evidence>
<accession>A0ABQ7A602</accession>
<keyword evidence="2" id="KW-1185">Reference proteome</keyword>
<dbReference type="Proteomes" id="UP000266723">
    <property type="component" value="Unassembled WGS sequence"/>
</dbReference>
<evidence type="ECO:0000313" key="2">
    <source>
        <dbReference type="Proteomes" id="UP000266723"/>
    </source>
</evidence>
<protein>
    <submittedName>
        <fullName evidence="1">Uncharacterized protein</fullName>
    </submittedName>
</protein>
<organism evidence="1 2">
    <name type="scientific">Brassica cretica</name>
    <name type="common">Mustard</name>
    <dbReference type="NCBI Taxonomy" id="69181"/>
    <lineage>
        <taxon>Eukaryota</taxon>
        <taxon>Viridiplantae</taxon>
        <taxon>Streptophyta</taxon>
        <taxon>Embryophyta</taxon>
        <taxon>Tracheophyta</taxon>
        <taxon>Spermatophyta</taxon>
        <taxon>Magnoliopsida</taxon>
        <taxon>eudicotyledons</taxon>
        <taxon>Gunneridae</taxon>
        <taxon>Pentapetalae</taxon>
        <taxon>rosids</taxon>
        <taxon>malvids</taxon>
        <taxon>Brassicales</taxon>
        <taxon>Brassicaceae</taxon>
        <taxon>Brassiceae</taxon>
        <taxon>Brassica</taxon>
    </lineage>
</organism>
<gene>
    <name evidence="1" type="ORF">DY000_02054070</name>
</gene>
<dbReference type="EMBL" id="QGKV02002055">
    <property type="protein sequence ID" value="KAF3493113.1"/>
    <property type="molecule type" value="Genomic_DNA"/>
</dbReference>
<sequence length="61" mass="7091">MTFNVLQSEGATITSSALRDSALNKQIRDHCDKRLHYLIEFFRANMFDDAVLDDYLPRCHS</sequence>
<reference evidence="1 2" key="1">
    <citation type="journal article" date="2020" name="BMC Genomics">
        <title>Intraspecific diversification of the crop wild relative Brassica cretica Lam. using demographic model selection.</title>
        <authorList>
            <person name="Kioukis A."/>
            <person name="Michalopoulou V.A."/>
            <person name="Briers L."/>
            <person name="Pirintsos S."/>
            <person name="Studholme D.J."/>
            <person name="Pavlidis P."/>
            <person name="Sarris P.F."/>
        </authorList>
    </citation>
    <scope>NUCLEOTIDE SEQUENCE [LARGE SCALE GENOMIC DNA]</scope>
    <source>
        <strain evidence="2">cv. PFS-1207/04</strain>
    </source>
</reference>
<name>A0ABQ7A602_BRACR</name>
<comment type="caution">
    <text evidence="1">The sequence shown here is derived from an EMBL/GenBank/DDBJ whole genome shotgun (WGS) entry which is preliminary data.</text>
</comment>
<proteinExistence type="predicted"/>